<dbReference type="OrthoDB" id="3794209at2759"/>
<dbReference type="VEuPathDB" id="FungiDB:HMPREF1541_04874"/>
<accession>W2RVW7</accession>
<dbReference type="eggNOG" id="ENOG502RU97">
    <property type="taxonomic scope" value="Eukaryota"/>
</dbReference>
<organism evidence="2 3">
    <name type="scientific">Cyphellophora europaea (strain CBS 101466)</name>
    <name type="common">Phialophora europaea</name>
    <dbReference type="NCBI Taxonomy" id="1220924"/>
    <lineage>
        <taxon>Eukaryota</taxon>
        <taxon>Fungi</taxon>
        <taxon>Dikarya</taxon>
        <taxon>Ascomycota</taxon>
        <taxon>Pezizomycotina</taxon>
        <taxon>Eurotiomycetes</taxon>
        <taxon>Chaetothyriomycetidae</taxon>
        <taxon>Chaetothyriales</taxon>
        <taxon>Cyphellophoraceae</taxon>
        <taxon>Cyphellophora</taxon>
    </lineage>
</organism>
<dbReference type="RefSeq" id="XP_008717440.1">
    <property type="nucleotide sequence ID" value="XM_008719218.1"/>
</dbReference>
<evidence type="ECO:0000256" key="1">
    <source>
        <dbReference type="SAM" id="MobiDB-lite"/>
    </source>
</evidence>
<dbReference type="SUPFAM" id="SSF55729">
    <property type="entry name" value="Acyl-CoA N-acyltransferases (Nat)"/>
    <property type="match status" value="1"/>
</dbReference>
<evidence type="ECO:0000313" key="2">
    <source>
        <dbReference type="EMBL" id="ETN40597.1"/>
    </source>
</evidence>
<proteinExistence type="predicted"/>
<gene>
    <name evidence="2" type="ORF">HMPREF1541_04874</name>
</gene>
<dbReference type="Gene3D" id="3.40.630.30">
    <property type="match status" value="1"/>
</dbReference>
<dbReference type="HOGENOM" id="CLU_123477_0_0_1"/>
<dbReference type="AlphaFoldDB" id="W2RVW7"/>
<keyword evidence="3" id="KW-1185">Reference proteome</keyword>
<dbReference type="Proteomes" id="UP000030752">
    <property type="component" value="Unassembled WGS sequence"/>
</dbReference>
<dbReference type="InterPro" id="IPR016181">
    <property type="entry name" value="Acyl_CoA_acyltransferase"/>
</dbReference>
<evidence type="ECO:0000313" key="3">
    <source>
        <dbReference type="Proteomes" id="UP000030752"/>
    </source>
</evidence>
<protein>
    <submittedName>
        <fullName evidence="2">Uncharacterized protein</fullName>
    </submittedName>
</protein>
<reference evidence="2 3" key="1">
    <citation type="submission" date="2013-03" db="EMBL/GenBank/DDBJ databases">
        <title>The Genome Sequence of Phialophora europaea CBS 101466.</title>
        <authorList>
            <consortium name="The Broad Institute Genomics Platform"/>
            <person name="Cuomo C."/>
            <person name="de Hoog S."/>
            <person name="Gorbushina A."/>
            <person name="Walker B."/>
            <person name="Young S.K."/>
            <person name="Zeng Q."/>
            <person name="Gargeya S."/>
            <person name="Fitzgerald M."/>
            <person name="Haas B."/>
            <person name="Abouelleil A."/>
            <person name="Allen A.W."/>
            <person name="Alvarado L."/>
            <person name="Arachchi H.M."/>
            <person name="Berlin A.M."/>
            <person name="Chapman S.B."/>
            <person name="Gainer-Dewar J."/>
            <person name="Goldberg J."/>
            <person name="Griggs A."/>
            <person name="Gujja S."/>
            <person name="Hansen M."/>
            <person name="Howarth C."/>
            <person name="Imamovic A."/>
            <person name="Ireland A."/>
            <person name="Larimer J."/>
            <person name="McCowan C."/>
            <person name="Murphy C."/>
            <person name="Pearson M."/>
            <person name="Poon T.W."/>
            <person name="Priest M."/>
            <person name="Roberts A."/>
            <person name="Saif S."/>
            <person name="Shea T."/>
            <person name="Sisk P."/>
            <person name="Sykes S."/>
            <person name="Wortman J."/>
            <person name="Nusbaum C."/>
            <person name="Birren B."/>
        </authorList>
    </citation>
    <scope>NUCLEOTIDE SEQUENCE [LARGE SCALE GENOMIC DNA]</scope>
    <source>
        <strain evidence="2 3">CBS 101466</strain>
    </source>
</reference>
<dbReference type="InParanoid" id="W2RVW7"/>
<name>W2RVW7_CYPE1</name>
<dbReference type="GeneID" id="19972213"/>
<sequence length="236" mass="25331">MNSQTLSASASTITTTSTSTSSPSPSSSSNDIQITIHTSASLDSNPKLLHSLVSAINTAFARHSAWNGTPRFHTPSELPTELGPDSGLCAIAHSGPTILGSASLRQWRPQANGAVDAALRSMPQDLKLADAGQSYEVKAVITVDTPRARGKGLAGLMIQALLEKVQRERHGGKEVLLWIQLAEEQNGEYWRRRGGFERVGPVEMMPKGTWGCTHEFEFLTMVRRVPAIEAEAEAGG</sequence>
<dbReference type="EMBL" id="KB822720">
    <property type="protein sequence ID" value="ETN40597.1"/>
    <property type="molecule type" value="Genomic_DNA"/>
</dbReference>
<feature type="region of interest" description="Disordered" evidence="1">
    <location>
        <begin position="1"/>
        <end position="31"/>
    </location>
</feature>
<feature type="compositionally biased region" description="Low complexity" evidence="1">
    <location>
        <begin position="7"/>
        <end position="29"/>
    </location>
</feature>